<proteinExistence type="predicted"/>
<accession>A0AC35FKK2</accession>
<evidence type="ECO:0000313" key="2">
    <source>
        <dbReference type="WBParaSite" id="PS1159_v2.g18525.t1"/>
    </source>
</evidence>
<protein>
    <submittedName>
        <fullName evidence="2">HTH cro/C1-type domain-containing protein</fullName>
    </submittedName>
</protein>
<sequence length="458" mass="52635">MGKKRKRAIPMFRIPPVDLTRPRVDFLSQFFNPPSTGYGTPVTSFLPPMPIPMNSQPQMFPPPNIRHFNTPSNLPPRKTINDITNRNEMIKLFITGGYSSIPVDDPPLLFNEILASTVGLIGSNQIGHVICRGQPDYETFFCFMCEFWGTPSEMLTHLEDSEHQMKYMQKFFKEKHRKIIVARSRERATIQKNLIMEISKAESDKKVVRRLNTFLNVNILFKCWPNFLSHFNNSWKIKDDDVQEVKTIISLDSGPLSRKTSMLELQCTSSVAEDSEDEEKVKPNIKEMNLCAYALIFIRAQAITKKGITVEEIQKICKVFNVTPEFVFSDLVLEYAGRKIGSVEILVAIAKYYTNPLYPLSELLRKFKKTSPSLEPPKLLLEMGLDKEKAAKMVRDVAMLNFSPTLDTSFNGPRRKIFPKYVQDVVIDDMGRHQIVYNGEYIEEESVANNFQPKKMKQ</sequence>
<dbReference type="WBParaSite" id="PS1159_v2.g18525.t1">
    <property type="protein sequence ID" value="PS1159_v2.g18525.t1"/>
    <property type="gene ID" value="PS1159_v2.g18525"/>
</dbReference>
<organism evidence="1 2">
    <name type="scientific">Panagrolaimus sp. PS1159</name>
    <dbReference type="NCBI Taxonomy" id="55785"/>
    <lineage>
        <taxon>Eukaryota</taxon>
        <taxon>Metazoa</taxon>
        <taxon>Ecdysozoa</taxon>
        <taxon>Nematoda</taxon>
        <taxon>Chromadorea</taxon>
        <taxon>Rhabditida</taxon>
        <taxon>Tylenchina</taxon>
        <taxon>Panagrolaimomorpha</taxon>
        <taxon>Panagrolaimoidea</taxon>
        <taxon>Panagrolaimidae</taxon>
        <taxon>Panagrolaimus</taxon>
    </lineage>
</organism>
<name>A0AC35FKK2_9BILA</name>
<reference evidence="2" key="1">
    <citation type="submission" date="2022-11" db="UniProtKB">
        <authorList>
            <consortium name="WormBaseParasite"/>
        </authorList>
    </citation>
    <scope>IDENTIFICATION</scope>
</reference>
<dbReference type="Proteomes" id="UP000887580">
    <property type="component" value="Unplaced"/>
</dbReference>
<evidence type="ECO:0000313" key="1">
    <source>
        <dbReference type="Proteomes" id="UP000887580"/>
    </source>
</evidence>